<keyword evidence="3 7" id="KW-0489">Methyltransferase</keyword>
<dbReference type="Gene3D" id="3.40.50.150">
    <property type="entry name" value="Vaccinia Virus protein VP39"/>
    <property type="match status" value="1"/>
</dbReference>
<comment type="similarity">
    <text evidence="7">Belongs to the class I-like SAM-binding methyltransferase superfamily. rRNA adenine N(6)-methyltransferase family. RsmA subfamily.</text>
</comment>
<keyword evidence="6 7" id="KW-0694">RNA-binding</keyword>
<dbReference type="InterPro" id="IPR001737">
    <property type="entry name" value="KsgA/Erm"/>
</dbReference>
<evidence type="ECO:0000256" key="6">
    <source>
        <dbReference type="ARBA" id="ARBA00022884"/>
    </source>
</evidence>
<accession>A0A2M7D6F8</accession>
<dbReference type="InterPro" id="IPR020596">
    <property type="entry name" value="rRNA_Ade_Mease_Trfase_CS"/>
</dbReference>
<keyword evidence="1 7" id="KW-0963">Cytoplasm</keyword>
<dbReference type="SUPFAM" id="SSF53335">
    <property type="entry name" value="S-adenosyl-L-methionine-dependent methyltransferases"/>
    <property type="match status" value="1"/>
</dbReference>
<dbReference type="InterPro" id="IPR029063">
    <property type="entry name" value="SAM-dependent_MTases_sf"/>
</dbReference>
<dbReference type="InterPro" id="IPR020598">
    <property type="entry name" value="rRNA_Ade_methylase_Trfase_N"/>
</dbReference>
<feature type="binding site" evidence="7 8">
    <location>
        <position position="132"/>
    </location>
    <ligand>
        <name>S-adenosyl-L-methionine</name>
        <dbReference type="ChEBI" id="CHEBI:59789"/>
    </ligand>
</feature>
<dbReference type="GO" id="GO:0005829">
    <property type="term" value="C:cytosol"/>
    <property type="evidence" value="ECO:0007669"/>
    <property type="project" value="TreeGrafter"/>
</dbReference>
<dbReference type="AlphaFoldDB" id="A0A2M7D6F8"/>
<feature type="binding site" evidence="7 8">
    <location>
        <position position="52"/>
    </location>
    <ligand>
        <name>S-adenosyl-L-methionine</name>
        <dbReference type="ChEBI" id="CHEBI:59789"/>
    </ligand>
</feature>
<evidence type="ECO:0000259" key="9">
    <source>
        <dbReference type="SMART" id="SM00650"/>
    </source>
</evidence>
<dbReference type="PANTHER" id="PTHR11727">
    <property type="entry name" value="DIMETHYLADENOSINE TRANSFERASE"/>
    <property type="match status" value="1"/>
</dbReference>
<dbReference type="PANTHER" id="PTHR11727:SF7">
    <property type="entry name" value="DIMETHYLADENOSINE TRANSFERASE-RELATED"/>
    <property type="match status" value="1"/>
</dbReference>
<evidence type="ECO:0000256" key="4">
    <source>
        <dbReference type="ARBA" id="ARBA00022679"/>
    </source>
</evidence>
<feature type="binding site" evidence="7 8">
    <location>
        <position position="27"/>
    </location>
    <ligand>
        <name>S-adenosyl-L-methionine</name>
        <dbReference type="ChEBI" id="CHEBI:59789"/>
    </ligand>
</feature>
<dbReference type="Proteomes" id="UP000229247">
    <property type="component" value="Unassembled WGS sequence"/>
</dbReference>
<feature type="binding site" evidence="7 8">
    <location>
        <position position="25"/>
    </location>
    <ligand>
        <name>S-adenosyl-L-methionine</name>
        <dbReference type="ChEBI" id="CHEBI:59789"/>
    </ligand>
</feature>
<comment type="caution">
    <text evidence="10">The sequence shown here is derived from an EMBL/GenBank/DDBJ whole genome shotgun (WGS) entry which is preliminary data.</text>
</comment>
<evidence type="ECO:0000256" key="3">
    <source>
        <dbReference type="ARBA" id="ARBA00022603"/>
    </source>
</evidence>
<dbReference type="PROSITE" id="PS01131">
    <property type="entry name" value="RRNA_A_DIMETH"/>
    <property type="match status" value="1"/>
</dbReference>
<evidence type="ECO:0000313" key="10">
    <source>
        <dbReference type="EMBL" id="PIV38581.1"/>
    </source>
</evidence>
<evidence type="ECO:0000313" key="11">
    <source>
        <dbReference type="Proteomes" id="UP000229247"/>
    </source>
</evidence>
<evidence type="ECO:0000256" key="7">
    <source>
        <dbReference type="HAMAP-Rule" id="MF_00607"/>
    </source>
</evidence>
<feature type="binding site" evidence="7 8">
    <location>
        <position position="73"/>
    </location>
    <ligand>
        <name>S-adenosyl-L-methionine</name>
        <dbReference type="ChEBI" id="CHEBI:59789"/>
    </ligand>
</feature>
<reference evidence="11" key="1">
    <citation type="submission" date="2017-09" db="EMBL/GenBank/DDBJ databases">
        <title>Depth-based differentiation of microbial function through sediment-hosted aquifers and enrichment of novel symbionts in the deep terrestrial subsurface.</title>
        <authorList>
            <person name="Probst A.J."/>
            <person name="Ladd B."/>
            <person name="Jarett J.K."/>
            <person name="Geller-Mcgrath D.E."/>
            <person name="Sieber C.M.K."/>
            <person name="Emerson J.B."/>
            <person name="Anantharaman K."/>
            <person name="Thomas B.C."/>
            <person name="Malmstrom R."/>
            <person name="Stieglmeier M."/>
            <person name="Klingl A."/>
            <person name="Woyke T."/>
            <person name="Ryan C.M."/>
            <person name="Banfield J.F."/>
        </authorList>
    </citation>
    <scope>NUCLEOTIDE SEQUENCE [LARGE SCALE GENOMIC DNA]</scope>
</reference>
<dbReference type="EMBL" id="PEUE01000032">
    <property type="protein sequence ID" value="PIV38581.1"/>
    <property type="molecule type" value="Genomic_DNA"/>
</dbReference>
<dbReference type="Gene3D" id="1.10.8.100">
    <property type="entry name" value="Ribosomal RNA adenine dimethylase-like, domain 2"/>
    <property type="match status" value="1"/>
</dbReference>
<keyword evidence="4 7" id="KW-0808">Transferase</keyword>
<dbReference type="InterPro" id="IPR023165">
    <property type="entry name" value="rRNA_Ade_diMease-like_C"/>
</dbReference>
<dbReference type="HAMAP" id="MF_00607">
    <property type="entry name" value="16SrRNA_methyltr_A"/>
    <property type="match status" value="1"/>
</dbReference>
<dbReference type="GO" id="GO:0003723">
    <property type="term" value="F:RNA binding"/>
    <property type="evidence" value="ECO:0007669"/>
    <property type="project" value="UniProtKB-UniRule"/>
</dbReference>
<evidence type="ECO:0000256" key="2">
    <source>
        <dbReference type="ARBA" id="ARBA00022552"/>
    </source>
</evidence>
<proteinExistence type="inferred from homology"/>
<sequence length="331" mass="37489">MRIANKNKSNKKSFILKPNKLLGQNFLRDKNVLAKIIQAADLKAGERVLEIGPGLGALTEELAKNACRVIAVEKDKRLAVQLKNKFQNNQNVEIIQDDILSFLRKQESRSWIPAQGRDDKFSSSPNYKVIANIPYYLTSHLIRLLLESANPPQDIVLLIQKEVAQRICPPRRARSSGEAGAKPPKMSLLAVSVQFYAQPKIISYVPKGAFWPKPKVDSAIIRITPHNSPSAAKRPPYNSPPYERVAGGDLERNEILPHPPFTKKEIERFFRLVRAGFAHPRKQLLNNLSKGLKLKREKIIKVLRSANIEPKQRAETLMLNDWLNLTKLIQP</sequence>
<gene>
    <name evidence="7 10" type="primary">rsmA</name>
    <name evidence="7" type="synonym">ksgA</name>
    <name evidence="10" type="ORF">COS30_01270</name>
</gene>
<comment type="subcellular location">
    <subcellularLocation>
        <location evidence="7">Cytoplasm</location>
    </subcellularLocation>
</comment>
<comment type="catalytic activity">
    <reaction evidence="7">
        <text>adenosine(1518)/adenosine(1519) in 16S rRNA + 4 S-adenosyl-L-methionine = N(6)-dimethyladenosine(1518)/N(6)-dimethyladenosine(1519) in 16S rRNA + 4 S-adenosyl-L-homocysteine + 4 H(+)</text>
        <dbReference type="Rhea" id="RHEA:19609"/>
        <dbReference type="Rhea" id="RHEA-COMP:10232"/>
        <dbReference type="Rhea" id="RHEA-COMP:10233"/>
        <dbReference type="ChEBI" id="CHEBI:15378"/>
        <dbReference type="ChEBI" id="CHEBI:57856"/>
        <dbReference type="ChEBI" id="CHEBI:59789"/>
        <dbReference type="ChEBI" id="CHEBI:74411"/>
        <dbReference type="ChEBI" id="CHEBI:74493"/>
        <dbReference type="EC" id="2.1.1.182"/>
    </reaction>
</comment>
<dbReference type="SMART" id="SM00650">
    <property type="entry name" value="rADc"/>
    <property type="match status" value="1"/>
</dbReference>
<comment type="function">
    <text evidence="7">Specifically dimethylates two adjacent adenosines (A1518 and A1519) in the loop of a conserved hairpin near the 3'-end of 16S rRNA in the 30S particle. May play a critical role in biogenesis of 30S subunits.</text>
</comment>
<keyword evidence="2 7" id="KW-0698">rRNA processing</keyword>
<dbReference type="GO" id="GO:0052908">
    <property type="term" value="F:16S rRNA (adenine(1518)-N(6)/adenine(1519)-N(6))-dimethyltransferase activity"/>
    <property type="evidence" value="ECO:0007669"/>
    <property type="project" value="UniProtKB-EC"/>
</dbReference>
<dbReference type="Pfam" id="PF00398">
    <property type="entry name" value="RrnaAD"/>
    <property type="match status" value="1"/>
</dbReference>
<organism evidence="10 11">
    <name type="scientific">Candidatus Portnoybacteria bacterium CG02_land_8_20_14_3_00_45_8</name>
    <dbReference type="NCBI Taxonomy" id="1974807"/>
    <lineage>
        <taxon>Bacteria</taxon>
        <taxon>Candidatus Portnoyibacteriota</taxon>
    </lineage>
</organism>
<protein>
    <recommendedName>
        <fullName evidence="7">Ribosomal RNA small subunit methyltransferase A</fullName>
        <ecNumber evidence="7">2.1.1.182</ecNumber>
    </recommendedName>
    <alternativeName>
        <fullName evidence="7">16S rRNA (adenine(1518)-N(6)/adenine(1519)-N(6))-dimethyltransferase</fullName>
    </alternativeName>
    <alternativeName>
        <fullName evidence="7">16S rRNA dimethyladenosine transferase</fullName>
    </alternativeName>
    <alternativeName>
        <fullName evidence="7">16S rRNA dimethylase</fullName>
    </alternativeName>
    <alternativeName>
        <fullName evidence="7">S-adenosylmethionine-6-N', N'-adenosyl(rRNA) dimethyltransferase</fullName>
    </alternativeName>
</protein>
<feature type="domain" description="Ribosomal RNA adenine methylase transferase N-terminal" evidence="9">
    <location>
        <begin position="32"/>
        <end position="227"/>
    </location>
</feature>
<dbReference type="NCBIfam" id="TIGR00755">
    <property type="entry name" value="ksgA"/>
    <property type="match status" value="1"/>
</dbReference>
<dbReference type="CDD" id="cd02440">
    <property type="entry name" value="AdoMet_MTases"/>
    <property type="match status" value="1"/>
</dbReference>
<keyword evidence="5 7" id="KW-0949">S-adenosyl-L-methionine</keyword>
<dbReference type="EC" id="2.1.1.182" evidence="7"/>
<evidence type="ECO:0000256" key="5">
    <source>
        <dbReference type="ARBA" id="ARBA00022691"/>
    </source>
</evidence>
<evidence type="ECO:0000256" key="8">
    <source>
        <dbReference type="PROSITE-ProRule" id="PRU01026"/>
    </source>
</evidence>
<evidence type="ECO:0000256" key="1">
    <source>
        <dbReference type="ARBA" id="ARBA00022490"/>
    </source>
</evidence>
<feature type="binding site" evidence="7 8">
    <location>
        <position position="98"/>
    </location>
    <ligand>
        <name>S-adenosyl-L-methionine</name>
        <dbReference type="ChEBI" id="CHEBI:59789"/>
    </ligand>
</feature>
<dbReference type="InterPro" id="IPR011530">
    <property type="entry name" value="rRNA_adenine_dimethylase"/>
</dbReference>
<dbReference type="PROSITE" id="PS51689">
    <property type="entry name" value="SAM_RNA_A_N6_MT"/>
    <property type="match status" value="1"/>
</dbReference>
<name>A0A2M7D6F8_9BACT</name>